<protein>
    <submittedName>
        <fullName evidence="2">Uncharacterized protein</fullName>
    </submittedName>
</protein>
<reference evidence="2" key="1">
    <citation type="journal article" date="2021" name="Proc. Natl. Acad. Sci. U.S.A.">
        <title>A Catalog of Tens of Thousands of Viruses from Human Metagenomes Reveals Hidden Associations with Chronic Diseases.</title>
        <authorList>
            <person name="Tisza M.J."/>
            <person name="Buck C.B."/>
        </authorList>
    </citation>
    <scope>NUCLEOTIDE SEQUENCE</scope>
    <source>
        <strain evidence="2">CtGkF2</strain>
    </source>
</reference>
<accession>A0A8S5TLT7</accession>
<evidence type="ECO:0000313" key="2">
    <source>
        <dbReference type="EMBL" id="DAF63975.1"/>
    </source>
</evidence>
<proteinExistence type="predicted"/>
<name>A0A8S5TLT7_9CAUD</name>
<sequence length="118" mass="12993">MAKFKWYYRKRKPDPLYRAIVRSQRGVGQATLAVAEQLKLNAEAVLAPHHARNAGDTRPKSYITAEAGALGVDAFTTLNSPDGAALQIEWETGALRKGAGLPVDTGLRHKRRKKRRGS</sequence>
<organism evidence="2">
    <name type="scientific">Siphoviridae sp. ctGkF2</name>
    <dbReference type="NCBI Taxonomy" id="2827823"/>
    <lineage>
        <taxon>Viruses</taxon>
        <taxon>Duplodnaviria</taxon>
        <taxon>Heunggongvirae</taxon>
        <taxon>Uroviricota</taxon>
        <taxon>Caudoviricetes</taxon>
    </lineage>
</organism>
<evidence type="ECO:0000256" key="1">
    <source>
        <dbReference type="SAM" id="MobiDB-lite"/>
    </source>
</evidence>
<feature type="region of interest" description="Disordered" evidence="1">
    <location>
        <begin position="98"/>
        <end position="118"/>
    </location>
</feature>
<feature type="compositionally biased region" description="Basic residues" evidence="1">
    <location>
        <begin position="108"/>
        <end position="118"/>
    </location>
</feature>
<dbReference type="EMBL" id="BK032847">
    <property type="protein sequence ID" value="DAF63975.1"/>
    <property type="molecule type" value="Genomic_DNA"/>
</dbReference>